<proteinExistence type="predicted"/>
<dbReference type="AlphaFoldDB" id="A6HGE5"/>
<dbReference type="EMBL" id="CH473948">
    <property type="protein sequence ID" value="EDM05100.1"/>
    <property type="molecule type" value="Genomic_DNA"/>
</dbReference>
<sequence length="136" mass="15112">MRLRNRPSSLLALVAAAAHVQTTSLVLFYGGRRALEKRGHDPTNSGRGIRPFIDPPLNRAVFSTCCAKSCWDTKTRECEDISTSPCHHNQERSTECTSSQPVDVRALKQNTHLYQDLDSVPVTCLSPFPQVCNCLL</sequence>
<evidence type="ECO:0000313" key="1">
    <source>
        <dbReference type="EMBL" id="EDM05100.1"/>
    </source>
</evidence>
<evidence type="ECO:0000313" key="2">
    <source>
        <dbReference type="Proteomes" id="UP000234681"/>
    </source>
</evidence>
<name>A6HGE5_RAT</name>
<gene>
    <name evidence="1" type="ORF">rCG_35281</name>
</gene>
<protein>
    <submittedName>
        <fullName evidence="1">RCG35281</fullName>
    </submittedName>
</protein>
<dbReference type="Proteomes" id="UP000234681">
    <property type="component" value="Chromosome 10"/>
</dbReference>
<reference evidence="1 2" key="1">
    <citation type="submission" date="2005-07" db="EMBL/GenBank/DDBJ databases">
        <authorList>
            <person name="Mural R.J."/>
            <person name="Li P.W."/>
            <person name="Adams M.D."/>
            <person name="Amanatides P.G."/>
            <person name="Baden-Tillson H."/>
            <person name="Barnstead M."/>
            <person name="Chin S.H."/>
            <person name="Dew I."/>
            <person name="Evans C.A."/>
            <person name="Ferriera S."/>
            <person name="Flanigan M."/>
            <person name="Fosler C."/>
            <person name="Glodek A."/>
            <person name="Gu Z."/>
            <person name="Holt R.A."/>
            <person name="Jennings D."/>
            <person name="Kraft C.L."/>
            <person name="Lu F."/>
            <person name="Nguyen T."/>
            <person name="Nusskern D.R."/>
            <person name="Pfannkoch C.M."/>
            <person name="Sitter C."/>
            <person name="Sutton G.G."/>
            <person name="Venter J.C."/>
            <person name="Wang Z."/>
            <person name="Woodage T."/>
            <person name="Zheng X.H."/>
            <person name="Zhong F."/>
        </authorList>
    </citation>
    <scope>NUCLEOTIDE SEQUENCE [LARGE SCALE GENOMIC DNA]</scope>
    <source>
        <strain>BN</strain>
        <strain evidence="2">Sprague-Dawley</strain>
    </source>
</reference>
<accession>A6HGE5</accession>
<organism evidence="1 2">
    <name type="scientific">Rattus norvegicus</name>
    <name type="common">Rat</name>
    <dbReference type="NCBI Taxonomy" id="10116"/>
    <lineage>
        <taxon>Eukaryota</taxon>
        <taxon>Metazoa</taxon>
        <taxon>Chordata</taxon>
        <taxon>Craniata</taxon>
        <taxon>Vertebrata</taxon>
        <taxon>Euteleostomi</taxon>
        <taxon>Mammalia</taxon>
        <taxon>Eutheria</taxon>
        <taxon>Euarchontoglires</taxon>
        <taxon>Glires</taxon>
        <taxon>Rodentia</taxon>
        <taxon>Myomorpha</taxon>
        <taxon>Muroidea</taxon>
        <taxon>Muridae</taxon>
        <taxon>Murinae</taxon>
        <taxon>Rattus</taxon>
    </lineage>
</organism>